<dbReference type="CDD" id="cd01189">
    <property type="entry name" value="INT_ICEBs1_C_like"/>
    <property type="match status" value="1"/>
</dbReference>
<dbReference type="Gene3D" id="1.10.150.130">
    <property type="match status" value="1"/>
</dbReference>
<dbReference type="GO" id="GO:0003677">
    <property type="term" value="F:DNA binding"/>
    <property type="evidence" value="ECO:0007669"/>
    <property type="project" value="UniProtKB-KW"/>
</dbReference>
<gene>
    <name evidence="6" type="ORF">K1I74_04495</name>
</gene>
<keyword evidence="2" id="KW-0229">DNA integration</keyword>
<dbReference type="Pfam" id="PF00589">
    <property type="entry name" value="Phage_integrase"/>
    <property type="match status" value="1"/>
</dbReference>
<evidence type="ECO:0000256" key="1">
    <source>
        <dbReference type="ARBA" id="ARBA00008857"/>
    </source>
</evidence>
<dbReference type="InterPro" id="IPR010998">
    <property type="entry name" value="Integrase_recombinase_N"/>
</dbReference>
<dbReference type="InterPro" id="IPR050808">
    <property type="entry name" value="Phage_Integrase"/>
</dbReference>
<protein>
    <submittedName>
        <fullName evidence="6">Site-specific integrase</fullName>
    </submittedName>
</protein>
<dbReference type="PROSITE" id="PS51898">
    <property type="entry name" value="TYR_RECOMBINASE"/>
    <property type="match status" value="1"/>
</dbReference>
<comment type="similarity">
    <text evidence="1">Belongs to the 'phage' integrase family.</text>
</comment>
<evidence type="ECO:0000256" key="3">
    <source>
        <dbReference type="ARBA" id="ARBA00023125"/>
    </source>
</evidence>
<organism evidence="6 7">
    <name type="scientific">Streptococcus gordonii</name>
    <dbReference type="NCBI Taxonomy" id="1302"/>
    <lineage>
        <taxon>Bacteria</taxon>
        <taxon>Bacillati</taxon>
        <taxon>Bacillota</taxon>
        <taxon>Bacilli</taxon>
        <taxon>Lactobacillales</taxon>
        <taxon>Streptococcaceae</taxon>
        <taxon>Streptococcus</taxon>
    </lineage>
</organism>
<name>A0AB35FT37_STRGN</name>
<dbReference type="GO" id="GO:0015074">
    <property type="term" value="P:DNA integration"/>
    <property type="evidence" value="ECO:0007669"/>
    <property type="project" value="UniProtKB-KW"/>
</dbReference>
<dbReference type="Gene3D" id="1.10.443.10">
    <property type="entry name" value="Intergrase catalytic core"/>
    <property type="match status" value="1"/>
</dbReference>
<evidence type="ECO:0000256" key="4">
    <source>
        <dbReference type="ARBA" id="ARBA00023172"/>
    </source>
</evidence>
<feature type="domain" description="Tyr recombinase" evidence="5">
    <location>
        <begin position="175"/>
        <end position="376"/>
    </location>
</feature>
<evidence type="ECO:0000259" key="5">
    <source>
        <dbReference type="PROSITE" id="PS51898"/>
    </source>
</evidence>
<dbReference type="AlphaFoldDB" id="A0AB35FT37"/>
<evidence type="ECO:0000256" key="2">
    <source>
        <dbReference type="ARBA" id="ARBA00022908"/>
    </source>
</evidence>
<dbReference type="EMBL" id="JAHZQA010000003">
    <property type="protein sequence ID" value="MBZ2127320.1"/>
    <property type="molecule type" value="Genomic_DNA"/>
</dbReference>
<dbReference type="PANTHER" id="PTHR30629">
    <property type="entry name" value="PROPHAGE INTEGRASE"/>
    <property type="match status" value="1"/>
</dbReference>
<comment type="caution">
    <text evidence="6">The sequence shown here is derived from an EMBL/GenBank/DDBJ whole genome shotgun (WGS) entry which is preliminary data.</text>
</comment>
<dbReference type="InterPro" id="IPR002104">
    <property type="entry name" value="Integrase_catalytic"/>
</dbReference>
<dbReference type="GO" id="GO:0006310">
    <property type="term" value="P:DNA recombination"/>
    <property type="evidence" value="ECO:0007669"/>
    <property type="project" value="UniProtKB-KW"/>
</dbReference>
<dbReference type="RefSeq" id="WP_061596821.1">
    <property type="nucleotide sequence ID" value="NZ_JAHZQA010000003.1"/>
</dbReference>
<reference evidence="6" key="1">
    <citation type="submission" date="2021-07" db="EMBL/GenBank/DDBJ databases">
        <title>Occurrence of streptococci in the human mouth that bind to a non-human glycan.</title>
        <authorList>
            <person name="Cross B."/>
            <person name="Thamadilok S."/>
            <person name="Bensing B."/>
            <person name="Sasmal A."/>
            <person name="Khedri Z."/>
            <person name="Deng L."/>
            <person name="Yu H."/>
            <person name="Mehta A."/>
            <person name="Aluvathingal J."/>
            <person name="Nadendla S."/>
            <person name="Vickerman M."/>
            <person name="Chen X."/>
            <person name="Dewhirst F."/>
            <person name="Gill A."/>
            <person name="Lettrichova I."/>
            <person name="Diaz S."/>
            <person name="Gill S."/>
            <person name="Tettelin H."/>
            <person name="Iverson T."/>
            <person name="Sullam P."/>
            <person name="Varki A."/>
            <person name="Ruhl S."/>
        </authorList>
    </citation>
    <scope>NUCLEOTIDE SEQUENCE</scope>
    <source>
        <strain evidence="6">SK9</strain>
    </source>
</reference>
<evidence type="ECO:0000313" key="6">
    <source>
        <dbReference type="EMBL" id="MBZ2127320.1"/>
    </source>
</evidence>
<dbReference type="PANTHER" id="PTHR30629:SF2">
    <property type="entry name" value="PROPHAGE INTEGRASE INTS-RELATED"/>
    <property type="match status" value="1"/>
</dbReference>
<sequence length="381" mass="44395">MWVEQLLNGKYKYFERYKDPYTEKWKRVSVTLDSGSSRAKKEAQKLLDVKIGKKEINVLQSDITFGELYAQWFERYKKKNKRSSWIKVPPMMDHIYKIISSDMLVRNIDEALVRQVTDKMYTFGDYSLNYTKQTRTVLSMLLNHAVELKIISNNPVASVRLEPKKVEEEKKKRLIEDKYLEKEEIDLLIKHLYSKPRKIMHARICEFLSLTGLRYGELQALLKKDYFNGSIRVNGTLDYTAVRLEDAKITTPKNFYSNRTVSLPERAIEILDEVIMENQVLIPGYGEDDYIFIFNKKKKTPLGIQSINATLHEAEVELGIQKKLTSHIFRHSHVSLLSERNIPLKAIMERVGHGDAKTTISIYNHVTKKSKDDILSALNNL</sequence>
<keyword evidence="3" id="KW-0238">DNA-binding</keyword>
<dbReference type="SUPFAM" id="SSF56349">
    <property type="entry name" value="DNA breaking-rejoining enzymes"/>
    <property type="match status" value="1"/>
</dbReference>
<dbReference type="Proteomes" id="UP000826921">
    <property type="component" value="Unassembled WGS sequence"/>
</dbReference>
<keyword evidence="4" id="KW-0233">DNA recombination</keyword>
<dbReference type="InterPro" id="IPR011010">
    <property type="entry name" value="DNA_brk_join_enz"/>
</dbReference>
<evidence type="ECO:0000313" key="7">
    <source>
        <dbReference type="Proteomes" id="UP000826921"/>
    </source>
</evidence>
<proteinExistence type="inferred from homology"/>
<accession>A0AB35FT37</accession>
<dbReference type="InterPro" id="IPR013762">
    <property type="entry name" value="Integrase-like_cat_sf"/>
</dbReference>